<accession>A0ABW4N6B7</accession>
<evidence type="ECO:0000256" key="12">
    <source>
        <dbReference type="RuleBase" id="RU003357"/>
    </source>
</evidence>
<evidence type="ECO:0000256" key="5">
    <source>
        <dbReference type="ARBA" id="ARBA00022692"/>
    </source>
</evidence>
<dbReference type="PROSITE" id="PS52016">
    <property type="entry name" value="TONB_DEPENDENT_REC_3"/>
    <property type="match status" value="1"/>
</dbReference>
<feature type="domain" description="TonB-dependent receptor plug" evidence="14">
    <location>
        <begin position="10"/>
        <end position="117"/>
    </location>
</feature>
<reference evidence="16" key="1">
    <citation type="journal article" date="2019" name="Int. J. Syst. Evol. Microbiol.">
        <title>The Global Catalogue of Microorganisms (GCM) 10K type strain sequencing project: providing services to taxonomists for standard genome sequencing and annotation.</title>
        <authorList>
            <consortium name="The Broad Institute Genomics Platform"/>
            <consortium name="The Broad Institute Genome Sequencing Center for Infectious Disease"/>
            <person name="Wu L."/>
            <person name="Ma J."/>
        </authorList>
    </citation>
    <scope>NUCLEOTIDE SEQUENCE [LARGE SCALE GENOMIC DNA]</scope>
    <source>
        <strain evidence="16">DFY28</strain>
    </source>
</reference>
<dbReference type="CDD" id="cd01347">
    <property type="entry name" value="ligand_gated_channel"/>
    <property type="match status" value="1"/>
</dbReference>
<proteinExistence type="inferred from homology"/>
<dbReference type="InterPro" id="IPR012910">
    <property type="entry name" value="Plug_dom"/>
</dbReference>
<keyword evidence="5 11" id="KW-0812">Transmembrane</keyword>
<dbReference type="Proteomes" id="UP001597237">
    <property type="component" value="Unassembled WGS sequence"/>
</dbReference>
<sequence length="691" mass="75494">MTARRRQESLQDVPVTVTAYGAEALEERGIVDLQRLADAAPGVTIDAFPRAAPRPFFRGIGSGTQSAGGDPSSVAFIDGVYIGRGPMLAVDIFDMERVEVLKGPQGTLWGKNVVGGAVNFITAKPELHDFSGRAALTLGQYGQRNANLVLNAPLGERAAARLALSSQKNDGFRTVAGTGAPLDDDDRLSGRLHVLAELSEDTSLLFTGDVTVDNAGGGARFNTAPLGNADVDKPRRTFSDQPGYLDRETGGVKLEVNTSSLGWADLTAYVSYRFLDFDSSEDFDGANPAINAANGIPVAGIQVLMAEEAESFSAEARLSSTGEGPLSWVAGVYALRDEVHRERESETAVPDFSLNRFVADNVTESAAVFGEANYEVFEDAHLFAGLRYTHEEKTYEITRLTGPEAAPVIGFTTVGDPGRYEDDAVTWRVGGDWRLNENLFLFASIATGFKSGGFQEQPQAEFARIATSPEKVVNYEAGVKTDWLDRRLRLNVSIFHMDYSDLQTQQSVPDASQGPGLSRLVTDTGDATIRGLEADFNFNPVRAVELGLSYTYLDATFDRFVETSEILADGTVVFDDLSGNRLSRTPEHALSGTAAFTTEEFSWGWLRFETSFNYESDVFDDNSNNFEEFRKARTLWDASVTYQPNDDVRVQFWGRNLGDVEYRTHQSGTAGGIFVQYGPPRQFGVTVDYRF</sequence>
<keyword evidence="10 11" id="KW-0998">Cell outer membrane</keyword>
<dbReference type="Gene3D" id="2.40.170.20">
    <property type="entry name" value="TonB-dependent receptor, beta-barrel domain"/>
    <property type="match status" value="1"/>
</dbReference>
<comment type="caution">
    <text evidence="15">The sequence shown here is derived from an EMBL/GenBank/DDBJ whole genome shotgun (WGS) entry which is preliminary data.</text>
</comment>
<dbReference type="PANTHER" id="PTHR32552:SF81">
    <property type="entry name" value="TONB-DEPENDENT OUTER MEMBRANE RECEPTOR"/>
    <property type="match status" value="1"/>
</dbReference>
<evidence type="ECO:0000256" key="3">
    <source>
        <dbReference type="ARBA" id="ARBA00022452"/>
    </source>
</evidence>
<evidence type="ECO:0000256" key="10">
    <source>
        <dbReference type="ARBA" id="ARBA00023237"/>
    </source>
</evidence>
<protein>
    <submittedName>
        <fullName evidence="15">TonB-dependent receptor</fullName>
    </submittedName>
</protein>
<evidence type="ECO:0000256" key="7">
    <source>
        <dbReference type="ARBA" id="ARBA00023065"/>
    </source>
</evidence>
<keyword evidence="15" id="KW-0675">Receptor</keyword>
<keyword evidence="7" id="KW-0406">Ion transport</keyword>
<keyword evidence="4" id="KW-0410">Iron transport</keyword>
<evidence type="ECO:0000256" key="9">
    <source>
        <dbReference type="ARBA" id="ARBA00023136"/>
    </source>
</evidence>
<evidence type="ECO:0000313" key="15">
    <source>
        <dbReference type="EMBL" id="MFD1785551.1"/>
    </source>
</evidence>
<dbReference type="Pfam" id="PF00593">
    <property type="entry name" value="TonB_dep_Rec_b-barrel"/>
    <property type="match status" value="1"/>
</dbReference>
<evidence type="ECO:0000256" key="11">
    <source>
        <dbReference type="PROSITE-ProRule" id="PRU01360"/>
    </source>
</evidence>
<keyword evidence="16" id="KW-1185">Reference proteome</keyword>
<gene>
    <name evidence="15" type="ORF">ACFSC0_19290</name>
</gene>
<evidence type="ECO:0000313" key="16">
    <source>
        <dbReference type="Proteomes" id="UP001597237"/>
    </source>
</evidence>
<keyword evidence="8 12" id="KW-0798">TonB box</keyword>
<evidence type="ECO:0000259" key="13">
    <source>
        <dbReference type="Pfam" id="PF00593"/>
    </source>
</evidence>
<dbReference type="SUPFAM" id="SSF56935">
    <property type="entry name" value="Porins"/>
    <property type="match status" value="1"/>
</dbReference>
<dbReference type="RefSeq" id="WP_377281611.1">
    <property type="nucleotide sequence ID" value="NZ_JBHRSI010000004.1"/>
</dbReference>
<keyword evidence="9 11" id="KW-0472">Membrane</keyword>
<keyword evidence="6" id="KW-0408">Iron</keyword>
<dbReference type="InterPro" id="IPR036942">
    <property type="entry name" value="Beta-barrel_TonB_sf"/>
</dbReference>
<feature type="domain" description="TonB-dependent receptor-like beta-barrel" evidence="13">
    <location>
        <begin position="211"/>
        <end position="657"/>
    </location>
</feature>
<dbReference type="PANTHER" id="PTHR32552">
    <property type="entry name" value="FERRICHROME IRON RECEPTOR-RELATED"/>
    <property type="match status" value="1"/>
</dbReference>
<keyword evidence="3 11" id="KW-1134">Transmembrane beta strand</keyword>
<evidence type="ECO:0000256" key="6">
    <source>
        <dbReference type="ARBA" id="ARBA00023004"/>
    </source>
</evidence>
<name>A0ABW4N6B7_9CAUL</name>
<dbReference type="InterPro" id="IPR000531">
    <property type="entry name" value="Beta-barrel_TonB"/>
</dbReference>
<dbReference type="InterPro" id="IPR039426">
    <property type="entry name" value="TonB-dep_rcpt-like"/>
</dbReference>
<comment type="similarity">
    <text evidence="11 12">Belongs to the TonB-dependent receptor family.</text>
</comment>
<evidence type="ECO:0000259" key="14">
    <source>
        <dbReference type="Pfam" id="PF07715"/>
    </source>
</evidence>
<organism evidence="15 16">
    <name type="scientific">Phenylobacterium terrae</name>
    <dbReference type="NCBI Taxonomy" id="2665495"/>
    <lineage>
        <taxon>Bacteria</taxon>
        <taxon>Pseudomonadati</taxon>
        <taxon>Pseudomonadota</taxon>
        <taxon>Alphaproteobacteria</taxon>
        <taxon>Caulobacterales</taxon>
        <taxon>Caulobacteraceae</taxon>
        <taxon>Phenylobacterium</taxon>
    </lineage>
</organism>
<evidence type="ECO:0000256" key="4">
    <source>
        <dbReference type="ARBA" id="ARBA00022496"/>
    </source>
</evidence>
<keyword evidence="2 11" id="KW-0813">Transport</keyword>
<evidence type="ECO:0000256" key="2">
    <source>
        <dbReference type="ARBA" id="ARBA00022448"/>
    </source>
</evidence>
<comment type="subcellular location">
    <subcellularLocation>
        <location evidence="1 11">Cell outer membrane</location>
        <topology evidence="1 11">Multi-pass membrane protein</topology>
    </subcellularLocation>
</comment>
<dbReference type="EMBL" id="JBHUEY010000006">
    <property type="protein sequence ID" value="MFD1785551.1"/>
    <property type="molecule type" value="Genomic_DNA"/>
</dbReference>
<evidence type="ECO:0000256" key="8">
    <source>
        <dbReference type="ARBA" id="ARBA00023077"/>
    </source>
</evidence>
<evidence type="ECO:0000256" key="1">
    <source>
        <dbReference type="ARBA" id="ARBA00004571"/>
    </source>
</evidence>
<dbReference type="Pfam" id="PF07715">
    <property type="entry name" value="Plug"/>
    <property type="match status" value="1"/>
</dbReference>